<keyword evidence="3" id="KW-1185">Reference proteome</keyword>
<organism evidence="2 3">
    <name type="scientific">Mycolicibacter acidiphilus</name>
    <dbReference type="NCBI Taxonomy" id="2835306"/>
    <lineage>
        <taxon>Bacteria</taxon>
        <taxon>Bacillati</taxon>
        <taxon>Actinomycetota</taxon>
        <taxon>Actinomycetes</taxon>
        <taxon>Mycobacteriales</taxon>
        <taxon>Mycobacteriaceae</taxon>
        <taxon>Mycolicibacter</taxon>
    </lineage>
</organism>
<evidence type="ECO:0000313" key="3">
    <source>
        <dbReference type="Proteomes" id="UP001519535"/>
    </source>
</evidence>
<accession>A0ABS5RIG4</accession>
<keyword evidence="1" id="KW-1133">Transmembrane helix</keyword>
<dbReference type="Proteomes" id="UP001519535">
    <property type="component" value="Unassembled WGS sequence"/>
</dbReference>
<keyword evidence="1" id="KW-0472">Membrane</keyword>
<sequence>MGALTSPKTYVGLAVFHAVDAVLCAIPIPQVEELLEALQLSDRKPPMGWVLAAVKTAAAVGLGSVHRAPGLARLTTAMLTLYFTIAVGLHIREWRHGTPLTRLIGLTAVGFLAACAVMTVRGPDRPA</sequence>
<reference evidence="2 3" key="1">
    <citation type="submission" date="2021-05" db="EMBL/GenBank/DDBJ databases">
        <title>Mycobacterium acidophilum sp. nov., an extremely acid-tolerant member of the genus Mycobacterium.</title>
        <authorList>
            <person name="Xia J."/>
        </authorList>
    </citation>
    <scope>NUCLEOTIDE SEQUENCE [LARGE SCALE GENOMIC DNA]</scope>
    <source>
        <strain evidence="2 3">M1</strain>
    </source>
</reference>
<dbReference type="RefSeq" id="WP_214092960.1">
    <property type="nucleotide sequence ID" value="NZ_JAHCLR010000018.1"/>
</dbReference>
<dbReference type="EMBL" id="JAHCLR010000018">
    <property type="protein sequence ID" value="MBS9534085.1"/>
    <property type="molecule type" value="Genomic_DNA"/>
</dbReference>
<proteinExistence type="predicted"/>
<keyword evidence="1" id="KW-0812">Transmembrane</keyword>
<name>A0ABS5RIG4_9MYCO</name>
<gene>
    <name evidence="2" type="ORF">KIH27_10865</name>
</gene>
<feature type="transmembrane region" description="Helical" evidence="1">
    <location>
        <begin position="71"/>
        <end position="91"/>
    </location>
</feature>
<evidence type="ECO:0000256" key="1">
    <source>
        <dbReference type="SAM" id="Phobius"/>
    </source>
</evidence>
<protein>
    <recommendedName>
        <fullName evidence="4">DoxX family protein</fullName>
    </recommendedName>
</protein>
<comment type="caution">
    <text evidence="2">The sequence shown here is derived from an EMBL/GenBank/DDBJ whole genome shotgun (WGS) entry which is preliminary data.</text>
</comment>
<feature type="transmembrane region" description="Helical" evidence="1">
    <location>
        <begin position="103"/>
        <end position="120"/>
    </location>
</feature>
<evidence type="ECO:0008006" key="4">
    <source>
        <dbReference type="Google" id="ProtNLM"/>
    </source>
</evidence>
<evidence type="ECO:0000313" key="2">
    <source>
        <dbReference type="EMBL" id="MBS9534085.1"/>
    </source>
</evidence>